<comment type="caution">
    <text evidence="2">The sequence shown here is derived from an EMBL/GenBank/DDBJ whole genome shotgun (WGS) entry which is preliminary data.</text>
</comment>
<name>A0A3D8I855_9HELI</name>
<dbReference type="Proteomes" id="UP000256599">
    <property type="component" value="Unassembled WGS sequence"/>
</dbReference>
<keyword evidence="3" id="KW-1185">Reference proteome</keyword>
<organism evidence="2 3">
    <name type="scientific">Helicobacter marmotae</name>
    <dbReference type="NCBI Taxonomy" id="152490"/>
    <lineage>
        <taxon>Bacteria</taxon>
        <taxon>Pseudomonadati</taxon>
        <taxon>Campylobacterota</taxon>
        <taxon>Epsilonproteobacteria</taxon>
        <taxon>Campylobacterales</taxon>
        <taxon>Helicobacteraceae</taxon>
        <taxon>Helicobacter</taxon>
    </lineage>
</organism>
<reference evidence="2 3" key="1">
    <citation type="submission" date="2018-04" db="EMBL/GenBank/DDBJ databases">
        <title>Novel Campyloabacter and Helicobacter Species and Strains.</title>
        <authorList>
            <person name="Mannion A.J."/>
            <person name="Shen Z."/>
            <person name="Fox J.G."/>
        </authorList>
    </citation>
    <scope>NUCLEOTIDE SEQUENCE [LARGE SCALE GENOMIC DNA]</scope>
    <source>
        <strain evidence="2 3">MIT 98-6070</strain>
    </source>
</reference>
<accession>A0A3D8I855</accession>
<proteinExistence type="predicted"/>
<feature type="transmembrane region" description="Helical" evidence="1">
    <location>
        <begin position="28"/>
        <end position="49"/>
    </location>
</feature>
<dbReference type="AlphaFoldDB" id="A0A3D8I855"/>
<evidence type="ECO:0000313" key="3">
    <source>
        <dbReference type="Proteomes" id="UP000256599"/>
    </source>
</evidence>
<feature type="transmembrane region" description="Helical" evidence="1">
    <location>
        <begin position="89"/>
        <end position="107"/>
    </location>
</feature>
<keyword evidence="1" id="KW-0472">Membrane</keyword>
<keyword evidence="1" id="KW-0812">Transmembrane</keyword>
<sequence>MKAVAFTLLGISVIGGIAAYMQGVDSLASFEAGFLGFAFIVGSSFYSLLKRIKHKENKASDTQDTQEEDTQDNIGFSVRLVVGAQVSLSFLRLFGYILFAFIVFLLLKYQIMSLAWFFIGLVVAMIAFVIIGIGIMRSKGALHL</sequence>
<gene>
    <name evidence="2" type="ORF">CQA63_01280</name>
</gene>
<keyword evidence="1" id="KW-1133">Transmembrane helix</keyword>
<feature type="transmembrane region" description="Helical" evidence="1">
    <location>
        <begin position="113"/>
        <end position="136"/>
    </location>
</feature>
<protein>
    <submittedName>
        <fullName evidence="2">Uncharacterized protein</fullName>
    </submittedName>
</protein>
<evidence type="ECO:0000313" key="2">
    <source>
        <dbReference type="EMBL" id="RDU61166.1"/>
    </source>
</evidence>
<dbReference type="EMBL" id="NXLR01000001">
    <property type="protein sequence ID" value="RDU61166.1"/>
    <property type="molecule type" value="Genomic_DNA"/>
</dbReference>
<evidence type="ECO:0000256" key="1">
    <source>
        <dbReference type="SAM" id="Phobius"/>
    </source>
</evidence>